<dbReference type="GeneID" id="40926648"/>
<dbReference type="AlphaFoldDB" id="D3HKA8"/>
<evidence type="ECO:0000256" key="1">
    <source>
        <dbReference type="ARBA" id="ARBA00006814"/>
    </source>
</evidence>
<keyword evidence="3" id="KW-0064">Aspartyl protease</keyword>
<organism evidence="5 6">
    <name type="scientific">Legionella longbeachae serogroup 1 (strain NSW150)</name>
    <dbReference type="NCBI Taxonomy" id="661367"/>
    <lineage>
        <taxon>Bacteria</taxon>
        <taxon>Pseudomonadati</taxon>
        <taxon>Pseudomonadota</taxon>
        <taxon>Gammaproteobacteria</taxon>
        <taxon>Legionellales</taxon>
        <taxon>Legionellaceae</taxon>
        <taxon>Legionella</taxon>
    </lineage>
</organism>
<dbReference type="OrthoDB" id="9808862at2"/>
<evidence type="ECO:0000313" key="6">
    <source>
        <dbReference type="Proteomes" id="UP000001060"/>
    </source>
</evidence>
<keyword evidence="2" id="KW-0645">Protease</keyword>
<dbReference type="eggNOG" id="COG0680">
    <property type="taxonomic scope" value="Bacteria"/>
</dbReference>
<dbReference type="SUPFAM" id="SSF53163">
    <property type="entry name" value="HybD-like"/>
    <property type="match status" value="1"/>
</dbReference>
<accession>D3HKA8</accession>
<dbReference type="STRING" id="661367.LLO_2452"/>
<keyword evidence="6" id="KW-1185">Reference proteome</keyword>
<evidence type="ECO:0000256" key="4">
    <source>
        <dbReference type="ARBA" id="ARBA00022801"/>
    </source>
</evidence>
<dbReference type="InterPro" id="IPR023430">
    <property type="entry name" value="Pept_HybD-like_dom_sf"/>
</dbReference>
<dbReference type="PANTHER" id="PTHR30302:SF1">
    <property type="entry name" value="HYDROGENASE 2 MATURATION PROTEASE"/>
    <property type="match status" value="1"/>
</dbReference>
<evidence type="ECO:0000313" key="5">
    <source>
        <dbReference type="EMBL" id="CBJ12872.1"/>
    </source>
</evidence>
<sequence>MSFIKVLGIGSPFGDDQAGWEVAEALKRQLAACTAISAHVHIERIDHPGIRLVELLRTSDTVFLIDAVRSNSTLGTIHQFTNEDIVDSAPKFSTHNIGVLQALQIASALNELPNHLLFYGIEINTITLDTILSEEVKSAIARLTIQLKNEIIEKLIHGHSLNEN</sequence>
<dbReference type="InterPro" id="IPR000671">
    <property type="entry name" value="Peptidase_A31"/>
</dbReference>
<dbReference type="KEGG" id="llo:LLO_2452"/>
<comment type="similarity">
    <text evidence="1">Belongs to the peptidase A31 family.</text>
</comment>
<dbReference type="Gene3D" id="3.40.50.1450">
    <property type="entry name" value="HybD-like"/>
    <property type="match status" value="1"/>
</dbReference>
<dbReference type="RefSeq" id="WP_003635855.1">
    <property type="nucleotide sequence ID" value="NC_013861.1"/>
</dbReference>
<dbReference type="EMBL" id="FN650140">
    <property type="protein sequence ID" value="CBJ12872.1"/>
    <property type="molecule type" value="Genomic_DNA"/>
</dbReference>
<dbReference type="GO" id="GO:0016485">
    <property type="term" value="P:protein processing"/>
    <property type="evidence" value="ECO:0007669"/>
    <property type="project" value="TreeGrafter"/>
</dbReference>
<dbReference type="HOGENOM" id="CLU_099037_2_2_6"/>
<reference evidence="5 6" key="1">
    <citation type="journal article" date="2010" name="PLoS Genet.">
        <title>Analysis of the Legionella longbeachae genome and transcriptome uncovers unique strategies to cause Legionnaires' disease.</title>
        <authorList>
            <person name="Cazalet C."/>
            <person name="Gomez-Valero L."/>
            <person name="Rusniok C."/>
            <person name="Lomma M."/>
            <person name="Dervins-Ravault D."/>
            <person name="Newton H."/>
            <person name="Sansom F."/>
            <person name="Jarraud S."/>
            <person name="Zidane N."/>
            <person name="Ma L."/>
            <person name="Bouchier C."/>
            <person name="Etienne J."/>
            <person name="Hartland E."/>
            <person name="Buchrieser C."/>
        </authorList>
    </citation>
    <scope>NUCLEOTIDE SEQUENCE [LARGE SCALE GENOMIC DNA]</scope>
    <source>
        <strain evidence="5 6">NSW150</strain>
    </source>
</reference>
<dbReference type="CDD" id="cd00518">
    <property type="entry name" value="H2MP"/>
    <property type="match status" value="1"/>
</dbReference>
<dbReference type="NCBIfam" id="TIGR00072">
    <property type="entry name" value="hydrog_prot"/>
    <property type="match status" value="1"/>
</dbReference>
<evidence type="ECO:0000256" key="2">
    <source>
        <dbReference type="ARBA" id="ARBA00022670"/>
    </source>
</evidence>
<evidence type="ECO:0000256" key="3">
    <source>
        <dbReference type="ARBA" id="ARBA00022750"/>
    </source>
</evidence>
<dbReference type="Pfam" id="PF01750">
    <property type="entry name" value="HycI"/>
    <property type="match status" value="1"/>
</dbReference>
<keyword evidence="4" id="KW-0378">Hydrolase</keyword>
<gene>
    <name evidence="5" type="primary">vhtD</name>
    <name evidence="5" type="ordered locus">LLO_2452</name>
</gene>
<protein>
    <submittedName>
        <fullName evidence="5">Hydrogenase expression/formation protein</fullName>
    </submittedName>
</protein>
<dbReference type="GO" id="GO:0004190">
    <property type="term" value="F:aspartic-type endopeptidase activity"/>
    <property type="evidence" value="ECO:0007669"/>
    <property type="project" value="UniProtKB-KW"/>
</dbReference>
<dbReference type="GO" id="GO:0008047">
    <property type="term" value="F:enzyme activator activity"/>
    <property type="evidence" value="ECO:0007669"/>
    <property type="project" value="InterPro"/>
</dbReference>
<name>D3HKA8_LEGLN</name>
<proteinExistence type="inferred from homology"/>
<dbReference type="Proteomes" id="UP000001060">
    <property type="component" value="Chromosome"/>
</dbReference>
<dbReference type="PANTHER" id="PTHR30302">
    <property type="entry name" value="HYDROGENASE 1 MATURATION PROTEASE"/>
    <property type="match status" value="1"/>
</dbReference>